<reference evidence="2" key="1">
    <citation type="submission" date="2014-12" db="EMBL/GenBank/DDBJ databases">
        <title>Insight into the proteome of Arion vulgaris.</title>
        <authorList>
            <person name="Aradska J."/>
            <person name="Bulat T."/>
            <person name="Smidak R."/>
            <person name="Sarate P."/>
            <person name="Gangsoo J."/>
            <person name="Sialana F."/>
            <person name="Bilban M."/>
            <person name="Lubec G."/>
        </authorList>
    </citation>
    <scope>NUCLEOTIDE SEQUENCE</scope>
    <source>
        <tissue evidence="2">Skin</tissue>
    </source>
</reference>
<name>A0A0B6Z2N7_9EUPU</name>
<feature type="non-terminal residue" evidence="2">
    <location>
        <position position="1"/>
    </location>
</feature>
<organism evidence="2">
    <name type="scientific">Arion vulgaris</name>
    <dbReference type="NCBI Taxonomy" id="1028688"/>
    <lineage>
        <taxon>Eukaryota</taxon>
        <taxon>Metazoa</taxon>
        <taxon>Spiralia</taxon>
        <taxon>Lophotrochozoa</taxon>
        <taxon>Mollusca</taxon>
        <taxon>Gastropoda</taxon>
        <taxon>Heterobranchia</taxon>
        <taxon>Euthyneura</taxon>
        <taxon>Panpulmonata</taxon>
        <taxon>Eupulmonata</taxon>
        <taxon>Stylommatophora</taxon>
        <taxon>Helicina</taxon>
        <taxon>Arionoidea</taxon>
        <taxon>Arionidae</taxon>
        <taxon>Arion</taxon>
    </lineage>
</organism>
<dbReference type="EMBL" id="HACG01015948">
    <property type="protein sequence ID" value="CEK62813.1"/>
    <property type="molecule type" value="Transcribed_RNA"/>
</dbReference>
<accession>A0A0B6Z2N7</accession>
<feature type="region of interest" description="Disordered" evidence="1">
    <location>
        <begin position="1"/>
        <end position="72"/>
    </location>
</feature>
<feature type="compositionally biased region" description="Polar residues" evidence="1">
    <location>
        <begin position="10"/>
        <end position="45"/>
    </location>
</feature>
<sequence>GASSHDRMSNGLNLLSQHPITDASSQSTLTLDTSESPQKIHTVSSPPRAARLDPVSPRSYPPPLPEELSSKSLRTMYKIDPDIYSKT</sequence>
<evidence type="ECO:0000313" key="2">
    <source>
        <dbReference type="EMBL" id="CEK62813.1"/>
    </source>
</evidence>
<evidence type="ECO:0000256" key="1">
    <source>
        <dbReference type="SAM" id="MobiDB-lite"/>
    </source>
</evidence>
<dbReference type="AlphaFoldDB" id="A0A0B6Z2N7"/>
<proteinExistence type="predicted"/>
<gene>
    <name evidence="2" type="primary">ORF46194</name>
</gene>
<protein>
    <submittedName>
        <fullName evidence="2">Uncharacterized protein</fullName>
    </submittedName>
</protein>
<feature type="non-terminal residue" evidence="2">
    <location>
        <position position="87"/>
    </location>
</feature>